<comment type="caution">
    <text evidence="2">The sequence shown here is derived from an EMBL/GenBank/DDBJ whole genome shotgun (WGS) entry which is preliminary data.</text>
</comment>
<feature type="chain" id="PRO_5040926117" evidence="1">
    <location>
        <begin position="25"/>
        <end position="194"/>
    </location>
</feature>
<evidence type="ECO:0000313" key="2">
    <source>
        <dbReference type="EMBL" id="MCM3713782.1"/>
    </source>
</evidence>
<dbReference type="RefSeq" id="WP_251222575.1">
    <property type="nucleotide sequence ID" value="NZ_JAMBOL010000003.1"/>
</dbReference>
<organism evidence="2 3">
    <name type="scientific">Halalkalibacter oceani</name>
    <dbReference type="NCBI Taxonomy" id="1653776"/>
    <lineage>
        <taxon>Bacteria</taxon>
        <taxon>Bacillati</taxon>
        <taxon>Bacillota</taxon>
        <taxon>Bacilli</taxon>
        <taxon>Bacillales</taxon>
        <taxon>Bacillaceae</taxon>
        <taxon>Halalkalibacter</taxon>
    </lineage>
</organism>
<dbReference type="EMBL" id="JAMBOL010000003">
    <property type="protein sequence ID" value="MCM3713782.1"/>
    <property type="molecule type" value="Genomic_DNA"/>
</dbReference>
<evidence type="ECO:0000256" key="1">
    <source>
        <dbReference type="SAM" id="SignalP"/>
    </source>
</evidence>
<dbReference type="Proteomes" id="UP001139179">
    <property type="component" value="Unassembled WGS sequence"/>
</dbReference>
<name>A0A9X2INV8_9BACI</name>
<proteinExistence type="predicted"/>
<sequence>MKRKKAIVISAIVALLIAAAYAVADATVVKTAPLQFGIMETFDNYEERLEGSDLAVVAVLNGEPENVVYYEDGLPTPSSHHLSDIFIQKVIKGDESLEGSTITIREPYYIVDNGWAPGVTEIYYGDYTALQKGAEYLLFLGWTESWGQYGIASAHEGKFDLSEHDEEEKRAVEQNPRLQKLRSDILANVELELD</sequence>
<dbReference type="AlphaFoldDB" id="A0A9X2INV8"/>
<protein>
    <submittedName>
        <fullName evidence="2">Uncharacterized protein</fullName>
    </submittedName>
</protein>
<feature type="signal peptide" evidence="1">
    <location>
        <begin position="1"/>
        <end position="24"/>
    </location>
</feature>
<accession>A0A9X2INV8</accession>
<keyword evidence="3" id="KW-1185">Reference proteome</keyword>
<reference evidence="2" key="1">
    <citation type="submission" date="2022-05" db="EMBL/GenBank/DDBJ databases">
        <title>Comparative Genomics of Spacecraft Associated Microbes.</title>
        <authorList>
            <person name="Tran M.T."/>
            <person name="Wright A."/>
            <person name="Seuylemezian A."/>
            <person name="Eisen J."/>
            <person name="Coil D."/>
        </authorList>
    </citation>
    <scope>NUCLEOTIDE SEQUENCE</scope>
    <source>
        <strain evidence="2">214.1.1</strain>
    </source>
</reference>
<evidence type="ECO:0000313" key="3">
    <source>
        <dbReference type="Proteomes" id="UP001139179"/>
    </source>
</evidence>
<gene>
    <name evidence="2" type="ORF">M3202_06770</name>
</gene>
<keyword evidence="1" id="KW-0732">Signal</keyword>